<keyword evidence="2" id="KW-1185">Reference proteome</keyword>
<name>A0A371GZA4_MUCPR</name>
<sequence length="99" mass="11462">MVLIFFLMMMLKRNKKSHKMRIWVMLLNHLQFNSGGLISRDNHLQEFILVQANDALDVELLELVKVHTNDNGADMMTKAVPRGKFEVCYKIARQAITST</sequence>
<dbReference type="EMBL" id="QJKJ01004035">
    <property type="protein sequence ID" value="RDX95841.1"/>
    <property type="molecule type" value="Genomic_DNA"/>
</dbReference>
<protein>
    <submittedName>
        <fullName evidence="1">Uncharacterized protein</fullName>
    </submittedName>
</protein>
<accession>A0A371GZA4</accession>
<evidence type="ECO:0000313" key="2">
    <source>
        <dbReference type="Proteomes" id="UP000257109"/>
    </source>
</evidence>
<comment type="caution">
    <text evidence="1">The sequence shown here is derived from an EMBL/GenBank/DDBJ whole genome shotgun (WGS) entry which is preliminary data.</text>
</comment>
<organism evidence="1 2">
    <name type="scientific">Mucuna pruriens</name>
    <name type="common">Velvet bean</name>
    <name type="synonym">Dolichos pruriens</name>
    <dbReference type="NCBI Taxonomy" id="157652"/>
    <lineage>
        <taxon>Eukaryota</taxon>
        <taxon>Viridiplantae</taxon>
        <taxon>Streptophyta</taxon>
        <taxon>Embryophyta</taxon>
        <taxon>Tracheophyta</taxon>
        <taxon>Spermatophyta</taxon>
        <taxon>Magnoliopsida</taxon>
        <taxon>eudicotyledons</taxon>
        <taxon>Gunneridae</taxon>
        <taxon>Pentapetalae</taxon>
        <taxon>rosids</taxon>
        <taxon>fabids</taxon>
        <taxon>Fabales</taxon>
        <taxon>Fabaceae</taxon>
        <taxon>Papilionoideae</taxon>
        <taxon>50 kb inversion clade</taxon>
        <taxon>NPAAA clade</taxon>
        <taxon>indigoferoid/millettioid clade</taxon>
        <taxon>Phaseoleae</taxon>
        <taxon>Mucuna</taxon>
    </lineage>
</organism>
<dbReference type="Proteomes" id="UP000257109">
    <property type="component" value="Unassembled WGS sequence"/>
</dbReference>
<dbReference type="AlphaFoldDB" id="A0A371GZA4"/>
<proteinExistence type="predicted"/>
<reference evidence="1" key="1">
    <citation type="submission" date="2018-05" db="EMBL/GenBank/DDBJ databases">
        <title>Draft genome of Mucuna pruriens seed.</title>
        <authorList>
            <person name="Nnadi N.E."/>
            <person name="Vos R."/>
            <person name="Hasami M.H."/>
            <person name="Devisetty U.K."/>
            <person name="Aguiy J.C."/>
        </authorList>
    </citation>
    <scope>NUCLEOTIDE SEQUENCE [LARGE SCALE GENOMIC DNA]</scope>
    <source>
        <strain evidence="1">JCA_2017</strain>
    </source>
</reference>
<gene>
    <name evidence="1" type="ORF">CR513_21586</name>
</gene>
<dbReference type="OrthoDB" id="999247at2759"/>
<feature type="non-terminal residue" evidence="1">
    <location>
        <position position="1"/>
    </location>
</feature>
<evidence type="ECO:0000313" key="1">
    <source>
        <dbReference type="EMBL" id="RDX95841.1"/>
    </source>
</evidence>